<dbReference type="PANTHER" id="PTHR46031">
    <property type="match status" value="1"/>
</dbReference>
<feature type="compositionally biased region" description="Basic and acidic residues" evidence="4">
    <location>
        <begin position="512"/>
        <end position="521"/>
    </location>
</feature>
<comment type="caution">
    <text evidence="6">The sequence shown here is derived from an EMBL/GenBank/DDBJ whole genome shotgun (WGS) entry which is preliminary data.</text>
</comment>
<dbReference type="EMBL" id="JACEGQ020000017">
    <property type="protein sequence ID" value="KAH8483217.1"/>
    <property type="molecule type" value="Genomic_DNA"/>
</dbReference>
<evidence type="ECO:0000256" key="1">
    <source>
        <dbReference type="ARBA" id="ARBA00022737"/>
    </source>
</evidence>
<feature type="compositionally biased region" description="Basic and acidic residues" evidence="4">
    <location>
        <begin position="473"/>
        <end position="486"/>
    </location>
</feature>
<gene>
    <name evidence="6" type="ORF">H0E87_027842</name>
</gene>
<name>A0A8T2WTZ3_POPDE</name>
<evidence type="ECO:0000259" key="5">
    <source>
        <dbReference type="PROSITE" id="PS50137"/>
    </source>
</evidence>
<dbReference type="SMART" id="SM00358">
    <property type="entry name" value="DSRM"/>
    <property type="match status" value="2"/>
</dbReference>
<feature type="domain" description="DRBM" evidence="5">
    <location>
        <begin position="139"/>
        <end position="208"/>
    </location>
</feature>
<evidence type="ECO:0000256" key="2">
    <source>
        <dbReference type="ARBA" id="ARBA00022884"/>
    </source>
</evidence>
<evidence type="ECO:0000256" key="4">
    <source>
        <dbReference type="SAM" id="MobiDB-lite"/>
    </source>
</evidence>
<reference evidence="6" key="1">
    <citation type="journal article" date="2021" name="J. Hered.">
        <title>Genome Assembly of Salicaceae Populus deltoides (Eastern Cottonwood) I-69 Based on Nanopore Sequencing and Hi-C Technologies.</title>
        <authorList>
            <person name="Bai S."/>
            <person name="Wu H."/>
            <person name="Zhang J."/>
            <person name="Pan Z."/>
            <person name="Zhao W."/>
            <person name="Li Z."/>
            <person name="Tong C."/>
        </authorList>
    </citation>
    <scope>NUCLEOTIDE SEQUENCE</scope>
    <source>
        <tissue evidence="6">Leaf</tissue>
    </source>
</reference>
<keyword evidence="1" id="KW-0677">Repeat</keyword>
<evidence type="ECO:0000256" key="3">
    <source>
        <dbReference type="PROSITE-ProRule" id="PRU00266"/>
    </source>
</evidence>
<dbReference type="PROSITE" id="PS50137">
    <property type="entry name" value="DS_RBD"/>
    <property type="match status" value="2"/>
</dbReference>
<evidence type="ECO:0000313" key="6">
    <source>
        <dbReference type="EMBL" id="KAH8483217.1"/>
    </source>
</evidence>
<keyword evidence="7" id="KW-1185">Reference proteome</keyword>
<organism evidence="6 7">
    <name type="scientific">Populus deltoides</name>
    <name type="common">Eastern poplar</name>
    <name type="synonym">Eastern cottonwood</name>
    <dbReference type="NCBI Taxonomy" id="3696"/>
    <lineage>
        <taxon>Eukaryota</taxon>
        <taxon>Viridiplantae</taxon>
        <taxon>Streptophyta</taxon>
        <taxon>Embryophyta</taxon>
        <taxon>Tracheophyta</taxon>
        <taxon>Spermatophyta</taxon>
        <taxon>Magnoliopsida</taxon>
        <taxon>eudicotyledons</taxon>
        <taxon>Gunneridae</taxon>
        <taxon>Pentapetalae</taxon>
        <taxon>rosids</taxon>
        <taxon>fabids</taxon>
        <taxon>Malpighiales</taxon>
        <taxon>Salicaceae</taxon>
        <taxon>Saliceae</taxon>
        <taxon>Populus</taxon>
    </lineage>
</organism>
<protein>
    <recommendedName>
        <fullName evidence="5">DRBM domain-containing protein</fullName>
    </recommendedName>
</protein>
<feature type="compositionally biased region" description="Polar residues" evidence="4">
    <location>
        <begin position="1"/>
        <end position="11"/>
    </location>
</feature>
<feature type="domain" description="DRBM" evidence="5">
    <location>
        <begin position="251"/>
        <end position="318"/>
    </location>
</feature>
<evidence type="ECO:0000313" key="7">
    <source>
        <dbReference type="Proteomes" id="UP000807159"/>
    </source>
</evidence>
<dbReference type="GO" id="GO:0003723">
    <property type="term" value="F:RNA binding"/>
    <property type="evidence" value="ECO:0007669"/>
    <property type="project" value="UniProtKB-UniRule"/>
</dbReference>
<feature type="region of interest" description="Disordered" evidence="4">
    <location>
        <begin position="463"/>
        <end position="521"/>
    </location>
</feature>
<dbReference type="PANTHER" id="PTHR46031:SF37">
    <property type="entry name" value="DRBM DOMAIN-CONTAINING PROTEIN"/>
    <property type="match status" value="1"/>
</dbReference>
<feature type="compositionally biased region" description="Pro residues" evidence="4">
    <location>
        <begin position="47"/>
        <end position="99"/>
    </location>
</feature>
<proteinExistence type="predicted"/>
<dbReference type="AlphaFoldDB" id="A0A8T2WTZ3"/>
<dbReference type="Gene3D" id="3.30.160.20">
    <property type="match status" value="2"/>
</dbReference>
<keyword evidence="2 3" id="KW-0694">RNA-binding</keyword>
<dbReference type="Pfam" id="PF00035">
    <property type="entry name" value="dsrm"/>
    <property type="match status" value="2"/>
</dbReference>
<sequence length="566" mass="60637">MDNPTESELSNPASPSPAPPALAPPPCTTPDLAPHPVTYQVIAPNQAPVPDPTPSPAPVHEPTPNPAPVPDPTPSPAPVHEPTPNPAPVPDPTPNPAPAPDSTLSPYPAASTTTLTSRVSENISFSKKLVKKGLPDNLMYKNRLQEYTQKSSLQLPVYQTLNEGPAHMPRFRSTVWVDGARYRSQKTFLHRKAAEQDVANLALENPSPVCLAVNAIVLGKFVDHSPWEICLLGSRNAASDVILLICPDTVFCKSILNEFAVKVNREKPTYNTVQSPGLLPVFISTLVFDGVSYTGDAGRNKKEAEQLAARAVILSLIGNSGSSKILYEIIKSKSKLYAALDRVKDPSHSQPSSVPVAVKVGHCSETTVDQEQEVSTAVVRDAVPASANIVPVAVKVGHCSETTVDQEQEVSTAVVRDAVPVSANIVPVAVKVGHCSETTVDQEKERVSTAVVRDAYAVPVSAIPPAASGMHPSHHDSKRPRPDLHPVSEQPLGVDFGSSSAKKRRKNKKKANKETDTHVHDMYSAPTFHDIYGAREFIPVQKAPAVIEDLVPLIEESCEGPFACFG</sequence>
<feature type="region of interest" description="Disordered" evidence="4">
    <location>
        <begin position="1"/>
        <end position="119"/>
    </location>
</feature>
<dbReference type="InterPro" id="IPR014720">
    <property type="entry name" value="dsRBD_dom"/>
</dbReference>
<dbReference type="Proteomes" id="UP000807159">
    <property type="component" value="Chromosome 17"/>
</dbReference>
<accession>A0A8T2WTZ3</accession>
<feature type="compositionally biased region" description="Polar residues" evidence="4">
    <location>
        <begin position="102"/>
        <end position="119"/>
    </location>
</feature>
<feature type="compositionally biased region" description="Pro residues" evidence="4">
    <location>
        <begin position="14"/>
        <end position="28"/>
    </location>
</feature>
<dbReference type="SUPFAM" id="SSF54768">
    <property type="entry name" value="dsRNA-binding domain-like"/>
    <property type="match status" value="2"/>
</dbReference>
<feature type="compositionally biased region" description="Basic residues" evidence="4">
    <location>
        <begin position="501"/>
        <end position="511"/>
    </location>
</feature>